<sequence>MATASTASRITRKIGIAVKKAASRNKGWYDLHMAAASGAIAQRLPLVDLVAEIRDARIPLSSENELLRDFPALSKRLVVMNKIDLADQTQVKGWMRYFEQQNCIPYGVNSHNKDSVKGLLNFIEAQVRGLCKANHHASETITIMLVGIPNVGKSALANSLHQMGRISAAEKGRLKHATVSPQPGETKDISSFKQYNGVFHAQHLNLQIGSHPNIYLLDTPGILPRMIHDAELCSKLVLTGGGAIRDGLIEQKELARYFLTILNLSDQYKKWAKFSTNEDRLLSFIEHKVEDSICPKLEMRQKKQHMMDHTQDLIVNEVRGTIFDTISCFDGNIELEEDMIKLIEAELVALREAFRVPQGLGEYVYNRVVSVKLLDLYRTGRLGHYTLDTLPQTLHHPL</sequence>
<evidence type="ECO:0000313" key="5">
    <source>
        <dbReference type="Proteomes" id="UP000593572"/>
    </source>
</evidence>
<dbReference type="SUPFAM" id="SSF52540">
    <property type="entry name" value="P-loop containing nucleoside triphosphate hydrolases"/>
    <property type="match status" value="1"/>
</dbReference>
<dbReference type="EMBL" id="JABEZX010000004">
    <property type="protein sequence ID" value="MBA0553837.1"/>
    <property type="molecule type" value="Genomic_DNA"/>
</dbReference>
<dbReference type="PANTHER" id="PTHR45782:SF1">
    <property type="entry name" value="DAR GTPASE 2, MITOCHONDRIAL"/>
    <property type="match status" value="1"/>
</dbReference>
<dbReference type="GO" id="GO:0005525">
    <property type="term" value="F:GTP binding"/>
    <property type="evidence" value="ECO:0007669"/>
    <property type="project" value="UniProtKB-KW"/>
</dbReference>
<dbReference type="PROSITE" id="PS51721">
    <property type="entry name" value="G_CP"/>
    <property type="match status" value="1"/>
</dbReference>
<evidence type="ECO:0000256" key="1">
    <source>
        <dbReference type="ARBA" id="ARBA00022741"/>
    </source>
</evidence>
<keyword evidence="5" id="KW-1185">Reference proteome</keyword>
<dbReference type="InterPro" id="IPR006073">
    <property type="entry name" value="GTP-bd"/>
</dbReference>
<accession>A0A7J8LN01</accession>
<keyword evidence="2" id="KW-0342">GTP-binding</keyword>
<dbReference type="Gene3D" id="3.40.50.300">
    <property type="entry name" value="P-loop containing nucleotide triphosphate hydrolases"/>
    <property type="match status" value="1"/>
</dbReference>
<reference evidence="4 5" key="1">
    <citation type="journal article" date="2019" name="Genome Biol. Evol.">
        <title>Insights into the evolution of the New World diploid cottons (Gossypium, subgenus Houzingenia) based on genome sequencing.</title>
        <authorList>
            <person name="Grover C.E."/>
            <person name="Arick M.A. 2nd"/>
            <person name="Thrash A."/>
            <person name="Conover J.L."/>
            <person name="Sanders W.S."/>
            <person name="Peterson D.G."/>
            <person name="Frelichowski J.E."/>
            <person name="Scheffler J.A."/>
            <person name="Scheffler B.E."/>
            <person name="Wendel J.F."/>
        </authorList>
    </citation>
    <scope>NUCLEOTIDE SEQUENCE [LARGE SCALE GENOMIC DNA]</scope>
    <source>
        <strain evidence="4">157</strain>
        <tissue evidence="4">Leaf</tissue>
    </source>
</reference>
<gene>
    <name evidence="4" type="ORF">Golob_012983</name>
</gene>
<dbReference type="GO" id="GO:0032543">
    <property type="term" value="P:mitochondrial translation"/>
    <property type="evidence" value="ECO:0007669"/>
    <property type="project" value="TreeGrafter"/>
</dbReference>
<evidence type="ECO:0000259" key="3">
    <source>
        <dbReference type="PROSITE" id="PS51721"/>
    </source>
</evidence>
<evidence type="ECO:0000256" key="2">
    <source>
        <dbReference type="ARBA" id="ARBA00023134"/>
    </source>
</evidence>
<dbReference type="GO" id="GO:0003924">
    <property type="term" value="F:GTPase activity"/>
    <property type="evidence" value="ECO:0007669"/>
    <property type="project" value="TreeGrafter"/>
</dbReference>
<dbReference type="GO" id="GO:0005739">
    <property type="term" value="C:mitochondrion"/>
    <property type="evidence" value="ECO:0007669"/>
    <property type="project" value="TreeGrafter"/>
</dbReference>
<comment type="caution">
    <text evidence="4">The sequence shown here is derived from an EMBL/GenBank/DDBJ whole genome shotgun (WGS) entry which is preliminary data.</text>
</comment>
<dbReference type="PANTHER" id="PTHR45782">
    <property type="entry name" value="MITOCHONDRIAL RIBOSOME-ASSOCIATED GTPASE 1"/>
    <property type="match status" value="1"/>
</dbReference>
<name>A0A7J8LN01_9ROSI</name>
<evidence type="ECO:0000313" key="4">
    <source>
        <dbReference type="EMBL" id="MBA0553837.1"/>
    </source>
</evidence>
<dbReference type="Pfam" id="PF01926">
    <property type="entry name" value="MMR_HSR1"/>
    <property type="match status" value="1"/>
</dbReference>
<dbReference type="AlphaFoldDB" id="A0A7J8LN01"/>
<dbReference type="InterPro" id="IPR027417">
    <property type="entry name" value="P-loop_NTPase"/>
</dbReference>
<dbReference type="Proteomes" id="UP000593572">
    <property type="component" value="Unassembled WGS sequence"/>
</dbReference>
<organism evidence="4 5">
    <name type="scientific">Gossypium lobatum</name>
    <dbReference type="NCBI Taxonomy" id="34289"/>
    <lineage>
        <taxon>Eukaryota</taxon>
        <taxon>Viridiplantae</taxon>
        <taxon>Streptophyta</taxon>
        <taxon>Embryophyta</taxon>
        <taxon>Tracheophyta</taxon>
        <taxon>Spermatophyta</taxon>
        <taxon>Magnoliopsida</taxon>
        <taxon>eudicotyledons</taxon>
        <taxon>Gunneridae</taxon>
        <taxon>Pentapetalae</taxon>
        <taxon>rosids</taxon>
        <taxon>malvids</taxon>
        <taxon>Malvales</taxon>
        <taxon>Malvaceae</taxon>
        <taxon>Malvoideae</taxon>
        <taxon>Gossypium</taxon>
    </lineage>
</organism>
<dbReference type="InterPro" id="IPR030378">
    <property type="entry name" value="G_CP_dom"/>
</dbReference>
<dbReference type="CDD" id="cd01856">
    <property type="entry name" value="YlqF"/>
    <property type="match status" value="1"/>
</dbReference>
<keyword evidence="1" id="KW-0547">Nucleotide-binding</keyword>
<protein>
    <recommendedName>
        <fullName evidence="3">CP-type G domain-containing protein</fullName>
    </recommendedName>
</protein>
<proteinExistence type="predicted"/>
<feature type="domain" description="CP-type G" evidence="3">
    <location>
        <begin position="36"/>
        <end position="225"/>
    </location>
</feature>